<reference evidence="15" key="1">
    <citation type="submission" date="2025-08" db="UniProtKB">
        <authorList>
            <consortium name="RefSeq"/>
        </authorList>
    </citation>
    <scope>IDENTIFICATION</scope>
</reference>
<keyword evidence="3" id="KW-0479">Metal-binding</keyword>
<dbReference type="GO" id="GO:0045814">
    <property type="term" value="P:negative regulation of gene expression, epigenetic"/>
    <property type="evidence" value="ECO:0007669"/>
    <property type="project" value="UniProtKB-ARBA"/>
</dbReference>
<dbReference type="Pfam" id="PF02928">
    <property type="entry name" value="zf-C5HC2"/>
    <property type="match status" value="1"/>
</dbReference>
<feature type="region of interest" description="Disordered" evidence="11">
    <location>
        <begin position="969"/>
        <end position="989"/>
    </location>
</feature>
<dbReference type="InterPro" id="IPR003349">
    <property type="entry name" value="JmjN"/>
</dbReference>
<evidence type="ECO:0000256" key="2">
    <source>
        <dbReference type="ARBA" id="ARBA00004123"/>
    </source>
</evidence>
<name>A0A6I9RXV7_ELAGV</name>
<feature type="region of interest" description="Disordered" evidence="11">
    <location>
        <begin position="756"/>
        <end position="780"/>
    </location>
</feature>
<evidence type="ECO:0000259" key="12">
    <source>
        <dbReference type="PROSITE" id="PS51183"/>
    </source>
</evidence>
<dbReference type="SMART" id="SM00541">
    <property type="entry name" value="FYRN"/>
    <property type="match status" value="1"/>
</dbReference>
<dbReference type="InterPro" id="IPR004198">
    <property type="entry name" value="Znf_C5HC2"/>
</dbReference>
<evidence type="ECO:0000313" key="14">
    <source>
        <dbReference type="Proteomes" id="UP000504607"/>
    </source>
</evidence>
<dbReference type="InParanoid" id="A0A6I9RXV7"/>
<feature type="compositionally biased region" description="Low complexity" evidence="11">
    <location>
        <begin position="971"/>
        <end position="983"/>
    </location>
</feature>
<feature type="compositionally biased region" description="Polar residues" evidence="11">
    <location>
        <begin position="758"/>
        <end position="769"/>
    </location>
</feature>
<dbReference type="Proteomes" id="UP000504607">
    <property type="component" value="Chromosome 11"/>
</dbReference>
<dbReference type="RefSeq" id="XP_010934317.1">
    <property type="nucleotide sequence ID" value="XM_010936015.3"/>
</dbReference>
<keyword evidence="10" id="KW-0539">Nucleus</keyword>
<dbReference type="PROSITE" id="PS51542">
    <property type="entry name" value="FYRN"/>
    <property type="match status" value="1"/>
</dbReference>
<dbReference type="InterPro" id="IPR003347">
    <property type="entry name" value="JmjC_dom"/>
</dbReference>
<comment type="subcellular location">
    <subcellularLocation>
        <location evidence="2">Nucleus</location>
    </subcellularLocation>
</comment>
<dbReference type="SMART" id="SM00542">
    <property type="entry name" value="FYRC"/>
    <property type="match status" value="1"/>
</dbReference>
<dbReference type="InterPro" id="IPR003888">
    <property type="entry name" value="FYrich_N"/>
</dbReference>
<evidence type="ECO:0000256" key="11">
    <source>
        <dbReference type="SAM" id="MobiDB-lite"/>
    </source>
</evidence>
<evidence type="ECO:0000256" key="10">
    <source>
        <dbReference type="ARBA" id="ARBA00023242"/>
    </source>
</evidence>
<evidence type="ECO:0000313" key="15">
    <source>
        <dbReference type="RefSeq" id="XP_010934317.1"/>
    </source>
</evidence>
<keyword evidence="14" id="KW-1185">Reference proteome</keyword>
<dbReference type="PROSITE" id="PS51183">
    <property type="entry name" value="JMJN"/>
    <property type="match status" value="1"/>
</dbReference>
<keyword evidence="9" id="KW-0804">Transcription</keyword>
<comment type="cofactor">
    <cofactor evidence="1">
        <name>Fe(2+)</name>
        <dbReference type="ChEBI" id="CHEBI:29033"/>
    </cofactor>
</comment>
<gene>
    <name evidence="15" type="primary">LOC105054489</name>
</gene>
<keyword evidence="7" id="KW-0408">Iron</keyword>
<dbReference type="Gene3D" id="2.60.120.650">
    <property type="entry name" value="Cupin"/>
    <property type="match status" value="1"/>
</dbReference>
<dbReference type="SMART" id="SM00545">
    <property type="entry name" value="JmjN"/>
    <property type="match status" value="1"/>
</dbReference>
<evidence type="ECO:0000256" key="9">
    <source>
        <dbReference type="ARBA" id="ARBA00023163"/>
    </source>
</evidence>
<dbReference type="PANTHER" id="PTHR10694">
    <property type="entry name" value="LYSINE-SPECIFIC DEMETHYLASE"/>
    <property type="match status" value="1"/>
</dbReference>
<dbReference type="FunFam" id="3.30.160.360:FF:000005">
    <property type="entry name" value="Putative lysine-specific demethylase JMJ16"/>
    <property type="match status" value="1"/>
</dbReference>
<dbReference type="Pfam" id="PF05965">
    <property type="entry name" value="FYRC"/>
    <property type="match status" value="1"/>
</dbReference>
<evidence type="ECO:0000256" key="6">
    <source>
        <dbReference type="ARBA" id="ARBA00023002"/>
    </source>
</evidence>
<keyword evidence="4" id="KW-0156">Chromatin regulator</keyword>
<organism evidence="14 15">
    <name type="scientific">Elaeis guineensis var. tenera</name>
    <name type="common">Oil palm</name>
    <dbReference type="NCBI Taxonomy" id="51953"/>
    <lineage>
        <taxon>Eukaryota</taxon>
        <taxon>Viridiplantae</taxon>
        <taxon>Streptophyta</taxon>
        <taxon>Embryophyta</taxon>
        <taxon>Tracheophyta</taxon>
        <taxon>Spermatophyta</taxon>
        <taxon>Magnoliopsida</taxon>
        <taxon>Liliopsida</taxon>
        <taxon>Arecaceae</taxon>
        <taxon>Arecoideae</taxon>
        <taxon>Cocoseae</taxon>
        <taxon>Elaeidinae</taxon>
        <taxon>Elaeis</taxon>
    </lineage>
</organism>
<feature type="domain" description="JmjC" evidence="13">
    <location>
        <begin position="349"/>
        <end position="512"/>
    </location>
</feature>
<dbReference type="PANTHER" id="PTHR10694:SF113">
    <property type="entry name" value="PROTEIN JUMONJI"/>
    <property type="match status" value="1"/>
</dbReference>
<dbReference type="Pfam" id="PF02373">
    <property type="entry name" value="JmjC"/>
    <property type="match status" value="1"/>
</dbReference>
<feature type="region of interest" description="Disordered" evidence="11">
    <location>
        <begin position="1011"/>
        <end position="1031"/>
    </location>
</feature>
<keyword evidence="6" id="KW-0560">Oxidoreductase</keyword>
<proteinExistence type="predicted"/>
<sequence>MGTECLGACLKDDSDGMPSVPPGFASLTSFTLQRVQENALAPAHVSNPIQVETESGIIEDKKFRKSLRHRPWINYRQFDYSSEEEESDSELFEQDIPSVNTLPKGVLRGCSECQNCQKVTARWHPEAACRPVLDEAPVFYPNEEEFKDTLKYIASIRQVAEPYGICRIVPPPSWTPPCPLKEKGVWQNSKFETRTQQVDRLQNRDSVKKTYRNRSIMRRKRRKLLRMEAECRNKTEKLAEPNGLGCCTSAERFGFEPGPDFTLESFQNYADEFKEQYFCIRDMDKDLRSAQLELSVENIEGEYWRIVEKPTEEIEVLYGADLETGVFGSGFPKASSPPSSSDFEDQYVKSGWNLNNFARLPGSVLAFENGDISGVLVPWLYIGMCFSSFCWHVEDHHLYSMNYLHWGAPKVWYGVPSREAVKLEAAMKKHLADLFEEQPDLLHKLVTQFSPSILKSEGVPVYRCVQRSGEFVITFPRAYHSGFNCGFNCAEAVNVAPIDWLPHGQNAVELYAEQRRKISISHDKLLLGAAREAVRAQWHILFLGKNTLDNLRWKEACGLDGILTKAVKVRIEMERTRREYLCSSQSRKMDADFDANCERECIVCHYDLHLSAAGCPCSPDRFACLRHAKQLCSCAWSTRFFLFRYEINELNVLVDALGGKLSAVHKWGLSDLGLSLSSYVAKDRMQKPITRTSLETMDQRERGQVQQSSLNSGEKYSALSQEVKASLHQPTFVAVPKEREKISPNAFDSTCTIADPSSVHQQSKSTSMFPTEDLHQQGRPSSEVYQSLQSNKGYRISGSSACGISGLENSLGGMLNSSILQTIYSEKNSGHYPVLGPEGLSNSDKMVCGAAKNMLATDDDVKTLKDAGEEKFLSDNIKKQPVLESLETFARLTNCDGKVIFCNSQEDPVGLAPETNASVVSERNVSLLPTVGMTGDIPNPVSLGDGRMQSMCREYIPTLQNQQLLRSYPQNSSHSKISNSVSNARQHSESLAAKEEHECSTNIRPHLQQSGSIKTEGAVRGEKTGPDFVHNLTDKGDSITARFSCPTNSIDRSNCPQKGPRMAKVVRRINFSVEPLEYGVVLSGKLWSTSKAIFPKGFRSRVRYFNVLDPTQMCNYISEILDAGLLGPLFMVSVEHSPSDVFFHISATKCWDMVRERVNQEIRRQHNLGRVNLPSLQPPGSLDGLDMFGLTSPSIIQAIEAIDPNRVCSEYWRSRPEVPAPLIASNSTMDRTPGLKEVTTDALRGLFKKANPEELHTLHSVLSNDKQNSKQEIIEILHEEIESRSQSIFSSPMWH</sequence>
<dbReference type="KEGG" id="egu:105054489"/>
<dbReference type="GO" id="GO:0005634">
    <property type="term" value="C:nucleus"/>
    <property type="evidence" value="ECO:0007669"/>
    <property type="project" value="UniProtKB-SubCell"/>
</dbReference>
<feature type="domain" description="JmjN" evidence="12">
    <location>
        <begin position="136"/>
        <end position="177"/>
    </location>
</feature>
<dbReference type="OrthoDB" id="1678912at2759"/>
<dbReference type="PROSITE" id="PS51184">
    <property type="entry name" value="JMJC"/>
    <property type="match status" value="1"/>
</dbReference>
<dbReference type="SUPFAM" id="SSF51197">
    <property type="entry name" value="Clavaminate synthase-like"/>
    <property type="match status" value="1"/>
</dbReference>
<accession>A0A6I9RXV7</accession>
<dbReference type="GeneID" id="105054489"/>
<dbReference type="Pfam" id="PF02375">
    <property type="entry name" value="JmjN"/>
    <property type="match status" value="1"/>
</dbReference>
<evidence type="ECO:0000256" key="5">
    <source>
        <dbReference type="ARBA" id="ARBA00022964"/>
    </source>
</evidence>
<evidence type="ECO:0000256" key="1">
    <source>
        <dbReference type="ARBA" id="ARBA00001954"/>
    </source>
</evidence>
<dbReference type="Pfam" id="PF05964">
    <property type="entry name" value="FYRN"/>
    <property type="match status" value="1"/>
</dbReference>
<keyword evidence="5" id="KW-0223">Dioxygenase</keyword>
<dbReference type="FunCoup" id="A0A6I9RXV7">
    <property type="interactions" value="859"/>
</dbReference>
<dbReference type="GO" id="GO:0000785">
    <property type="term" value="C:chromatin"/>
    <property type="evidence" value="ECO:0007669"/>
    <property type="project" value="TreeGrafter"/>
</dbReference>
<dbReference type="PROSITE" id="PS51543">
    <property type="entry name" value="FYRC"/>
    <property type="match status" value="1"/>
</dbReference>
<dbReference type="GO" id="GO:0034647">
    <property type="term" value="F:histone H3K4me/H3K4me2/H3K4me3 demethylase activity"/>
    <property type="evidence" value="ECO:0007669"/>
    <property type="project" value="TreeGrafter"/>
</dbReference>
<evidence type="ECO:0000256" key="3">
    <source>
        <dbReference type="ARBA" id="ARBA00022723"/>
    </source>
</evidence>
<evidence type="ECO:0000256" key="7">
    <source>
        <dbReference type="ARBA" id="ARBA00023004"/>
    </source>
</evidence>
<dbReference type="Gene3D" id="3.30.160.360">
    <property type="match status" value="1"/>
</dbReference>
<dbReference type="InterPro" id="IPR003889">
    <property type="entry name" value="FYrich_C"/>
</dbReference>
<dbReference type="GO" id="GO:0046872">
    <property type="term" value="F:metal ion binding"/>
    <property type="evidence" value="ECO:0007669"/>
    <property type="project" value="UniProtKB-KW"/>
</dbReference>
<evidence type="ECO:0000259" key="13">
    <source>
        <dbReference type="PROSITE" id="PS51184"/>
    </source>
</evidence>
<keyword evidence="8" id="KW-0805">Transcription regulation</keyword>
<evidence type="ECO:0000256" key="8">
    <source>
        <dbReference type="ARBA" id="ARBA00023015"/>
    </source>
</evidence>
<protein>
    <submittedName>
        <fullName evidence="15">Lysine-specific demethylase JMJ18</fullName>
    </submittedName>
</protein>
<evidence type="ECO:0000256" key="4">
    <source>
        <dbReference type="ARBA" id="ARBA00022853"/>
    </source>
</evidence>
<dbReference type="SMART" id="SM00558">
    <property type="entry name" value="JmjC"/>
    <property type="match status" value="1"/>
</dbReference>